<protein>
    <submittedName>
        <fullName evidence="4">Carbohydrate kinase family protein</fullName>
    </submittedName>
</protein>
<accession>A0A9D1FNS9</accession>
<dbReference type="Gene3D" id="3.40.1190.20">
    <property type="match status" value="1"/>
</dbReference>
<evidence type="ECO:0000313" key="5">
    <source>
        <dbReference type="Proteomes" id="UP000824002"/>
    </source>
</evidence>
<keyword evidence="2 4" id="KW-0418">Kinase</keyword>
<dbReference type="GO" id="GO:0005829">
    <property type="term" value="C:cytosol"/>
    <property type="evidence" value="ECO:0007669"/>
    <property type="project" value="TreeGrafter"/>
</dbReference>
<dbReference type="Proteomes" id="UP000824002">
    <property type="component" value="Unassembled WGS sequence"/>
</dbReference>
<gene>
    <name evidence="4" type="ORF">IAB51_10125</name>
</gene>
<dbReference type="EMBL" id="DVJP01000068">
    <property type="protein sequence ID" value="HIS77143.1"/>
    <property type="molecule type" value="Genomic_DNA"/>
</dbReference>
<dbReference type="AlphaFoldDB" id="A0A9D1FNS9"/>
<evidence type="ECO:0000256" key="2">
    <source>
        <dbReference type="ARBA" id="ARBA00022777"/>
    </source>
</evidence>
<dbReference type="PANTHER" id="PTHR10584:SF166">
    <property type="entry name" value="RIBOKINASE"/>
    <property type="match status" value="1"/>
</dbReference>
<dbReference type="PROSITE" id="PS00584">
    <property type="entry name" value="PFKB_KINASES_2"/>
    <property type="match status" value="1"/>
</dbReference>
<reference evidence="4" key="2">
    <citation type="journal article" date="2021" name="PeerJ">
        <title>Extensive microbial diversity within the chicken gut microbiome revealed by metagenomics and culture.</title>
        <authorList>
            <person name="Gilroy R."/>
            <person name="Ravi A."/>
            <person name="Getino M."/>
            <person name="Pursley I."/>
            <person name="Horton D.L."/>
            <person name="Alikhan N.F."/>
            <person name="Baker D."/>
            <person name="Gharbi K."/>
            <person name="Hall N."/>
            <person name="Watson M."/>
            <person name="Adriaenssens E.M."/>
            <person name="Foster-Nyarko E."/>
            <person name="Jarju S."/>
            <person name="Secka A."/>
            <person name="Antonio M."/>
            <person name="Oren A."/>
            <person name="Chaudhuri R.R."/>
            <person name="La Ragione R."/>
            <person name="Hildebrand F."/>
            <person name="Pallen M.J."/>
        </authorList>
    </citation>
    <scope>NUCLEOTIDE SEQUENCE</scope>
    <source>
        <strain evidence="4">CHK199-13235</strain>
    </source>
</reference>
<evidence type="ECO:0000259" key="3">
    <source>
        <dbReference type="Pfam" id="PF00294"/>
    </source>
</evidence>
<proteinExistence type="predicted"/>
<dbReference type="SUPFAM" id="SSF53613">
    <property type="entry name" value="Ribokinase-like"/>
    <property type="match status" value="1"/>
</dbReference>
<name>A0A9D1FNS9_9FIRM</name>
<organism evidence="4 5">
    <name type="scientific">Candidatus Merdivicinus excrementipullorum</name>
    <dbReference type="NCBI Taxonomy" id="2840867"/>
    <lineage>
        <taxon>Bacteria</taxon>
        <taxon>Bacillati</taxon>
        <taxon>Bacillota</taxon>
        <taxon>Clostridia</taxon>
        <taxon>Eubacteriales</taxon>
        <taxon>Oscillospiraceae</taxon>
        <taxon>Oscillospiraceae incertae sedis</taxon>
        <taxon>Candidatus Merdivicinus</taxon>
    </lineage>
</organism>
<comment type="caution">
    <text evidence="4">The sequence shown here is derived from an EMBL/GenBank/DDBJ whole genome shotgun (WGS) entry which is preliminary data.</text>
</comment>
<sequence length="314" mass="33251">MKKICCIGSVTTDVIVSPVDALPPAGTLQKTGHTSVHVGGCASNPAIDLAKLGAPVRLVCKVGCDSFGDFVEQECAQAGVDVSGILRDPSVSTTTSIVCVNSQGERSFLYNPGSTSALKAHEITEEMLDGCDIVFIGGALLLTAFDGAPCGELLQKARKMGKFTAMDTAWDFEDCWMPKIRDALPGLDLFMPSYDEAVKLSGETELAKIADTFFDLGVKQVIIKTGKDGAYFAPSRDTRFSLPTYRSIKPVDTTGAGDSFCAGFLCGLAQGWDFEACGRFANAVGTHCIQAVGASTGIPSMEKVLEFMKNTPLE</sequence>
<dbReference type="Pfam" id="PF00294">
    <property type="entry name" value="PfkB"/>
    <property type="match status" value="1"/>
</dbReference>
<dbReference type="InterPro" id="IPR002173">
    <property type="entry name" value="Carboh/pur_kinase_PfkB_CS"/>
</dbReference>
<keyword evidence="1" id="KW-0808">Transferase</keyword>
<dbReference type="CDD" id="cd01166">
    <property type="entry name" value="KdgK"/>
    <property type="match status" value="1"/>
</dbReference>
<dbReference type="InterPro" id="IPR011611">
    <property type="entry name" value="PfkB_dom"/>
</dbReference>
<evidence type="ECO:0000313" key="4">
    <source>
        <dbReference type="EMBL" id="HIS77143.1"/>
    </source>
</evidence>
<evidence type="ECO:0000256" key="1">
    <source>
        <dbReference type="ARBA" id="ARBA00022679"/>
    </source>
</evidence>
<dbReference type="GO" id="GO:0016301">
    <property type="term" value="F:kinase activity"/>
    <property type="evidence" value="ECO:0007669"/>
    <property type="project" value="UniProtKB-KW"/>
</dbReference>
<feature type="domain" description="Carbohydrate kinase PfkB" evidence="3">
    <location>
        <begin position="1"/>
        <end position="300"/>
    </location>
</feature>
<dbReference type="PANTHER" id="PTHR10584">
    <property type="entry name" value="SUGAR KINASE"/>
    <property type="match status" value="1"/>
</dbReference>
<dbReference type="PROSITE" id="PS00583">
    <property type="entry name" value="PFKB_KINASES_1"/>
    <property type="match status" value="1"/>
</dbReference>
<dbReference type="InterPro" id="IPR029056">
    <property type="entry name" value="Ribokinase-like"/>
</dbReference>
<reference evidence="4" key="1">
    <citation type="submission" date="2020-10" db="EMBL/GenBank/DDBJ databases">
        <authorList>
            <person name="Gilroy R."/>
        </authorList>
    </citation>
    <scope>NUCLEOTIDE SEQUENCE</scope>
    <source>
        <strain evidence="4">CHK199-13235</strain>
    </source>
</reference>